<dbReference type="Pfam" id="PF09290">
    <property type="entry name" value="AcetDehyd-dimer"/>
    <property type="match status" value="1"/>
</dbReference>
<sequence length="325" mass="34945">MASSAKLNVGIIGSGKIGTDLLIKIMRSRFLKCGLFVGRDYSSQGLQKAKSLGVQISDQSIDAFSHSGQKFDVVFDATSAAFHKKHAEIFRIAGIKAIDLTPAKVGRFCVPSIDSDVVATEDNINMVTCGGQASVPIINTLSKVYPEISHIEVHSHLAEDSVGPGTLANIDEYYSSTSSAIANYSGVSSVEVHLQVEHSSWKPDMLTVVRAHTTDANLEKLYGPLHARLQQVRAHVPGYHIIGTPRYLNGAIEILISIRGQGDWVPSHAGNLDIINCAAIAIAEKYAQYKGIQESPATGPQRVASVDKTRLDVFHSSKQPVAESA</sequence>
<dbReference type="Gene3D" id="3.30.360.10">
    <property type="entry name" value="Dihydrodipicolinate Reductase, domain 2"/>
    <property type="match status" value="1"/>
</dbReference>
<evidence type="ECO:0000256" key="4">
    <source>
        <dbReference type="HAMAP-Rule" id="MF_01657"/>
    </source>
</evidence>
<evidence type="ECO:0000256" key="2">
    <source>
        <dbReference type="ARBA" id="ARBA00022797"/>
    </source>
</evidence>
<evidence type="ECO:0000259" key="5">
    <source>
        <dbReference type="SMART" id="SM00859"/>
    </source>
</evidence>
<dbReference type="GO" id="GO:0008774">
    <property type="term" value="F:acetaldehyde dehydrogenase (acetylating) activity"/>
    <property type="evidence" value="ECO:0007669"/>
    <property type="project" value="UniProtKB-UniRule"/>
</dbReference>
<keyword evidence="2 4" id="KW-0058">Aromatic hydrocarbons catabolism</keyword>
<gene>
    <name evidence="6" type="ordered locus">TERTU_0505</name>
</gene>
<reference evidence="6 7" key="1">
    <citation type="journal article" date="2009" name="PLoS ONE">
        <title>The complete genome of Teredinibacter turnerae T7901: an intracellular endosymbiont of marine wood-boring bivalves (shipworms).</title>
        <authorList>
            <person name="Yang J.C."/>
            <person name="Madupu R."/>
            <person name="Durkin A.S."/>
            <person name="Ekborg N.A."/>
            <person name="Pedamallu C.S."/>
            <person name="Hostetler J.B."/>
            <person name="Radune D."/>
            <person name="Toms B.S."/>
            <person name="Henrissat B."/>
            <person name="Coutinho P.M."/>
            <person name="Schwarz S."/>
            <person name="Field L."/>
            <person name="Trindade-Silva A.E."/>
            <person name="Soares C.A.G."/>
            <person name="Elshahawi S."/>
            <person name="Hanora A."/>
            <person name="Schmidt E.W."/>
            <person name="Haygood M.G."/>
            <person name="Posfai J."/>
            <person name="Benner J."/>
            <person name="Madinger C."/>
            <person name="Nove J."/>
            <person name="Anton B."/>
            <person name="Chaudhary K."/>
            <person name="Foster J."/>
            <person name="Holman A."/>
            <person name="Kumar S."/>
            <person name="Lessard P.A."/>
            <person name="Luyten Y.A."/>
            <person name="Slatko B."/>
            <person name="Wood N."/>
            <person name="Wu B."/>
            <person name="Teplitski M."/>
            <person name="Mougous J.D."/>
            <person name="Ward N."/>
            <person name="Eisen J.A."/>
            <person name="Badger J.H."/>
            <person name="Distel D.L."/>
        </authorList>
    </citation>
    <scope>NUCLEOTIDE SEQUENCE [LARGE SCALE GENOMIC DNA]</scope>
    <source>
        <strain evidence="7">ATCC 39867 / T7901</strain>
    </source>
</reference>
<comment type="similarity">
    <text evidence="1 4">Belongs to the acetaldehyde dehydrogenase family.</text>
</comment>
<dbReference type="SUPFAM" id="SSF55347">
    <property type="entry name" value="Glyceraldehyde-3-phosphate dehydrogenase-like, C-terminal domain"/>
    <property type="match status" value="1"/>
</dbReference>
<dbReference type="eggNOG" id="COG4569">
    <property type="taxonomic scope" value="Bacteria"/>
</dbReference>
<dbReference type="Pfam" id="PF01118">
    <property type="entry name" value="Semialdhyde_dh"/>
    <property type="match status" value="1"/>
</dbReference>
<comment type="catalytic activity">
    <reaction evidence="4">
        <text>acetaldehyde + NAD(+) + CoA = acetyl-CoA + NADH + H(+)</text>
        <dbReference type="Rhea" id="RHEA:23288"/>
        <dbReference type="ChEBI" id="CHEBI:15343"/>
        <dbReference type="ChEBI" id="CHEBI:15378"/>
        <dbReference type="ChEBI" id="CHEBI:57287"/>
        <dbReference type="ChEBI" id="CHEBI:57288"/>
        <dbReference type="ChEBI" id="CHEBI:57540"/>
        <dbReference type="ChEBI" id="CHEBI:57945"/>
        <dbReference type="EC" id="1.2.1.10"/>
    </reaction>
</comment>
<dbReference type="InterPro" id="IPR015426">
    <property type="entry name" value="Acetylaldehyde_DH_C"/>
</dbReference>
<evidence type="ECO:0000256" key="3">
    <source>
        <dbReference type="ARBA" id="ARBA00023027"/>
    </source>
</evidence>
<feature type="binding site" evidence="4">
    <location>
        <begin position="161"/>
        <end position="169"/>
    </location>
    <ligand>
        <name>NAD(+)</name>
        <dbReference type="ChEBI" id="CHEBI:57540"/>
    </ligand>
</feature>
<dbReference type="GO" id="GO:0051287">
    <property type="term" value="F:NAD binding"/>
    <property type="evidence" value="ECO:0007669"/>
    <property type="project" value="UniProtKB-UniRule"/>
</dbReference>
<keyword evidence="3 4" id="KW-0520">NAD</keyword>
<evidence type="ECO:0000313" key="6">
    <source>
        <dbReference type="EMBL" id="ACR14327.1"/>
    </source>
</evidence>
<organism evidence="6 7">
    <name type="scientific">Teredinibacter turnerae (strain ATCC 39867 / T7901)</name>
    <dbReference type="NCBI Taxonomy" id="377629"/>
    <lineage>
        <taxon>Bacteria</taxon>
        <taxon>Pseudomonadati</taxon>
        <taxon>Pseudomonadota</taxon>
        <taxon>Gammaproteobacteria</taxon>
        <taxon>Cellvibrionales</taxon>
        <taxon>Cellvibrionaceae</taxon>
        <taxon>Teredinibacter</taxon>
    </lineage>
</organism>
<dbReference type="RefSeq" id="WP_015820443.1">
    <property type="nucleotide sequence ID" value="NC_012997.1"/>
</dbReference>
<dbReference type="SUPFAM" id="SSF51735">
    <property type="entry name" value="NAD(P)-binding Rossmann-fold domains"/>
    <property type="match status" value="1"/>
</dbReference>
<dbReference type="HOGENOM" id="CLU_062208_0_0_6"/>
<dbReference type="EC" id="1.2.1.10" evidence="4"/>
<dbReference type="EMBL" id="CP001614">
    <property type="protein sequence ID" value="ACR14327.1"/>
    <property type="molecule type" value="Genomic_DNA"/>
</dbReference>
<feature type="active site" description="Acyl-thioester intermediate" evidence="4">
    <location>
        <position position="129"/>
    </location>
</feature>
<dbReference type="Gene3D" id="3.40.50.720">
    <property type="entry name" value="NAD(P)-binding Rossmann-like Domain"/>
    <property type="match status" value="1"/>
</dbReference>
<protein>
    <recommendedName>
        <fullName evidence="4">Acetaldehyde dehydrogenase</fullName>
        <ecNumber evidence="4">1.2.1.10</ecNumber>
    </recommendedName>
    <alternativeName>
        <fullName evidence="4">Acetaldehyde dehydrogenase [acetylating]</fullName>
    </alternativeName>
</protein>
<name>C5BN11_TERTT</name>
<dbReference type="AlphaFoldDB" id="C5BN11"/>
<dbReference type="SMART" id="SM00859">
    <property type="entry name" value="Semialdhyde_dh"/>
    <property type="match status" value="1"/>
</dbReference>
<proteinExistence type="inferred from homology"/>
<accession>C5BN11</accession>
<dbReference type="Proteomes" id="UP000009080">
    <property type="component" value="Chromosome"/>
</dbReference>
<dbReference type="CDD" id="cd23933">
    <property type="entry name" value="ALDH_C"/>
    <property type="match status" value="1"/>
</dbReference>
<dbReference type="STRING" id="377629.TERTU_0505"/>
<keyword evidence="4" id="KW-0560">Oxidoreductase</keyword>
<dbReference type="InterPro" id="IPR036291">
    <property type="entry name" value="NAD(P)-bd_dom_sf"/>
</dbReference>
<comment type="caution">
    <text evidence="4">Lacks conserved residue(s) required for the propagation of feature annotation.</text>
</comment>
<feature type="domain" description="Semialdehyde dehydrogenase NAD-binding" evidence="5">
    <location>
        <begin position="8"/>
        <end position="121"/>
    </location>
</feature>
<dbReference type="NCBIfam" id="NF006157">
    <property type="entry name" value="PRK08300.1"/>
    <property type="match status" value="1"/>
</dbReference>
<keyword evidence="7" id="KW-1185">Reference proteome</keyword>
<evidence type="ECO:0000256" key="1">
    <source>
        <dbReference type="ARBA" id="ARBA00009244"/>
    </source>
</evidence>
<dbReference type="InterPro" id="IPR003361">
    <property type="entry name" value="Acetaldehyde_dehydrogenase"/>
</dbReference>
<feature type="binding site" evidence="4">
    <location>
        <position position="271"/>
    </location>
    <ligand>
        <name>NAD(+)</name>
        <dbReference type="ChEBI" id="CHEBI:57540"/>
    </ligand>
</feature>
<dbReference type="HAMAP" id="MF_01657">
    <property type="entry name" value="Ac_ald_DH_ac"/>
    <property type="match status" value="1"/>
</dbReference>
<dbReference type="KEGG" id="ttu:TERTU_0505"/>
<evidence type="ECO:0000313" key="7">
    <source>
        <dbReference type="Proteomes" id="UP000009080"/>
    </source>
</evidence>
<dbReference type="InterPro" id="IPR000534">
    <property type="entry name" value="Semialdehyde_DH_NAD-bd"/>
</dbReference>
<dbReference type="OrthoDB" id="9786743at2"/>